<evidence type="ECO:0000259" key="5">
    <source>
        <dbReference type="Pfam" id="PF00703"/>
    </source>
</evidence>
<dbReference type="PRINTS" id="PR00132">
    <property type="entry name" value="GLHYDRLASE2"/>
</dbReference>
<feature type="chain" id="PRO_5017803940" evidence="4">
    <location>
        <begin position="23"/>
        <end position="797"/>
    </location>
</feature>
<evidence type="ECO:0000313" key="11">
    <source>
        <dbReference type="Proteomes" id="UP000260823"/>
    </source>
</evidence>
<protein>
    <submittedName>
        <fullName evidence="10">DUF4982 domain-containing protein</fullName>
    </submittedName>
</protein>
<feature type="domain" description="Glycosyl hydrolases family 2 sugar binding" evidence="7">
    <location>
        <begin position="84"/>
        <end position="176"/>
    </location>
</feature>
<comment type="caution">
    <text evidence="10">The sequence shown here is derived from an EMBL/GenBank/DDBJ whole genome shotgun (WGS) entry which is preliminary data.</text>
</comment>
<dbReference type="InterPro" id="IPR008979">
    <property type="entry name" value="Galactose-bd-like_sf"/>
</dbReference>
<keyword evidence="3" id="KW-0326">Glycosidase</keyword>
<dbReference type="OrthoDB" id="9801077at2"/>
<feature type="domain" description="Glycoside hydrolase family 2" evidence="9">
    <location>
        <begin position="709"/>
        <end position="794"/>
    </location>
</feature>
<dbReference type="InterPro" id="IPR006101">
    <property type="entry name" value="Glyco_hydro_2"/>
</dbReference>
<dbReference type="InterPro" id="IPR006103">
    <property type="entry name" value="Glyco_hydro_2_cat"/>
</dbReference>
<dbReference type="InterPro" id="IPR036156">
    <property type="entry name" value="Beta-gal/glucu_dom_sf"/>
</dbReference>
<dbReference type="InterPro" id="IPR013783">
    <property type="entry name" value="Ig-like_fold"/>
</dbReference>
<reference evidence="10 11" key="1">
    <citation type="submission" date="2018-08" db="EMBL/GenBank/DDBJ databases">
        <title>Mucilaginibacter terrae sp. nov., isolated from manganese diggings.</title>
        <authorList>
            <person name="Huang Y."/>
            <person name="Zhou Z."/>
        </authorList>
    </citation>
    <scope>NUCLEOTIDE SEQUENCE [LARGE SCALE GENOMIC DNA]</scope>
    <source>
        <strain evidence="10 11">ZH6</strain>
    </source>
</reference>
<keyword evidence="11" id="KW-1185">Reference proteome</keyword>
<dbReference type="SUPFAM" id="SSF49303">
    <property type="entry name" value="beta-Galactosidase/glucuronidase domain"/>
    <property type="match status" value="1"/>
</dbReference>
<feature type="domain" description="Glycoside hydrolase family 2 immunoglobulin-like beta-sandwich" evidence="5">
    <location>
        <begin position="191"/>
        <end position="286"/>
    </location>
</feature>
<dbReference type="Gene3D" id="3.20.20.80">
    <property type="entry name" value="Glycosidases"/>
    <property type="match status" value="1"/>
</dbReference>
<dbReference type="EMBL" id="QWDE01000001">
    <property type="protein sequence ID" value="RFZ84396.1"/>
    <property type="molecule type" value="Genomic_DNA"/>
</dbReference>
<dbReference type="PROSITE" id="PS00608">
    <property type="entry name" value="GLYCOSYL_HYDROL_F2_2"/>
    <property type="match status" value="1"/>
</dbReference>
<organism evidence="10 11">
    <name type="scientific">Mucilaginibacter terrenus</name>
    <dbReference type="NCBI Taxonomy" id="2482727"/>
    <lineage>
        <taxon>Bacteria</taxon>
        <taxon>Pseudomonadati</taxon>
        <taxon>Bacteroidota</taxon>
        <taxon>Sphingobacteriia</taxon>
        <taxon>Sphingobacteriales</taxon>
        <taxon>Sphingobacteriaceae</taxon>
        <taxon>Mucilaginibacter</taxon>
    </lineage>
</organism>
<dbReference type="Pfam" id="PF18565">
    <property type="entry name" value="Glyco_hydro2_C5"/>
    <property type="match status" value="1"/>
</dbReference>
<dbReference type="AlphaFoldDB" id="A0A3E2NTR3"/>
<dbReference type="Pfam" id="PF02836">
    <property type="entry name" value="Glyco_hydro_2_C"/>
    <property type="match status" value="1"/>
</dbReference>
<evidence type="ECO:0000259" key="6">
    <source>
        <dbReference type="Pfam" id="PF02836"/>
    </source>
</evidence>
<dbReference type="InterPro" id="IPR006104">
    <property type="entry name" value="Glyco_hydro_2_N"/>
</dbReference>
<proteinExistence type="inferred from homology"/>
<evidence type="ECO:0000259" key="8">
    <source>
        <dbReference type="Pfam" id="PF16355"/>
    </source>
</evidence>
<dbReference type="InterPro" id="IPR006102">
    <property type="entry name" value="Ig-like_GH2"/>
</dbReference>
<dbReference type="SUPFAM" id="SSF51445">
    <property type="entry name" value="(Trans)glycosidases"/>
    <property type="match status" value="1"/>
</dbReference>
<evidence type="ECO:0000256" key="4">
    <source>
        <dbReference type="SAM" id="SignalP"/>
    </source>
</evidence>
<dbReference type="Gene3D" id="2.60.120.260">
    <property type="entry name" value="Galactose-binding domain-like"/>
    <property type="match status" value="1"/>
</dbReference>
<dbReference type="GO" id="GO:0004553">
    <property type="term" value="F:hydrolase activity, hydrolyzing O-glycosyl compounds"/>
    <property type="evidence" value="ECO:0007669"/>
    <property type="project" value="InterPro"/>
</dbReference>
<dbReference type="SUPFAM" id="SSF49785">
    <property type="entry name" value="Galactose-binding domain-like"/>
    <property type="match status" value="1"/>
</dbReference>
<dbReference type="Proteomes" id="UP000260823">
    <property type="component" value="Unassembled WGS sequence"/>
</dbReference>
<dbReference type="InterPro" id="IPR017853">
    <property type="entry name" value="GH"/>
</dbReference>
<dbReference type="Pfam" id="PF16355">
    <property type="entry name" value="DUF4982"/>
    <property type="match status" value="1"/>
</dbReference>
<dbReference type="PANTHER" id="PTHR42732">
    <property type="entry name" value="BETA-GALACTOSIDASE"/>
    <property type="match status" value="1"/>
</dbReference>
<dbReference type="RefSeq" id="WP_117381286.1">
    <property type="nucleotide sequence ID" value="NZ_QWDE01000001.1"/>
</dbReference>
<dbReference type="GO" id="GO:0005975">
    <property type="term" value="P:carbohydrate metabolic process"/>
    <property type="evidence" value="ECO:0007669"/>
    <property type="project" value="InterPro"/>
</dbReference>
<dbReference type="Gene3D" id="2.60.40.10">
    <property type="entry name" value="Immunoglobulins"/>
    <property type="match status" value="3"/>
</dbReference>
<dbReference type="InterPro" id="IPR023232">
    <property type="entry name" value="Glyco_hydro_2_AS"/>
</dbReference>
<evidence type="ECO:0000259" key="9">
    <source>
        <dbReference type="Pfam" id="PF18565"/>
    </source>
</evidence>
<dbReference type="InterPro" id="IPR032311">
    <property type="entry name" value="DUF4982"/>
</dbReference>
<sequence length="797" mass="88879">MKKSSILLWLLLALFYSIESVAQPTRSKVLFNNNWKFYKGDIANAETKGFNDHNWRTLNLPHDWSAEGPFDSKWASATAFLPGGVGWYRKVFNLPADMKEKKVFVYFDGVYNNSEVWINGHLLGKRPNGFIAFQYDLTPYLSKGNNLIAVRANHSKFADSRWYTGSGIYRNVYLIATNPVHVGLWGTAFTNEGSQGKITVSVDNTSATRQNVLVKTALYDAAGKLAAQNSNSISIAKVAQGKLSLSLRVPNATLWSVDQPYLYKMQTSVYLGAKKVDEYTEKVGFKTIKFDADNGFFLNAKNLKIKGVCLHDDAGVLGVAVPKEVWRRRLLLLKAAGVNSVRMSHNPHADYFYDLCDELGLLVMDEAFDEWEYGKNKWIAGWNVGKPGQDGYHEYFKEWGERDLTDMVKRDRNHASIFMWSIGNEIDYPNDPYSAPVLSTGRNPQIYGRGYLPDHPAATALGEISARLVRAVKQIDVSRPVTAALAGVAMSNTTTYPQNLDVVGYNYQEYRYDEDHKQYPGRIIYGSENGMKAGYWAVVDSNKYISAQYLWTGIDYMGEAHKWPEHANGAGLLDMAGFPKAEYYFRQSIWTNKPMIYIGASRPASNGDNSIWAQKDAQPIWNWTKEEKVVVSCFSNCDEAELFLNGKSLGRKAVKDHTLTWSIAYQEGTLTAKGYKNAKVAATYAISTAGEPYTIKVHKFESASVVKPELTHLEIQIVDAKGVPISTATNNITVIVTGPAKLLALESGSLTSTESYNTDTRKAVNGKLLAYIKYSSTTGKVNVKVSGQGLKDQIIAL</sequence>
<dbReference type="InterPro" id="IPR040605">
    <property type="entry name" value="Glyco_hydro2_dom5"/>
</dbReference>
<dbReference type="PANTHER" id="PTHR42732:SF1">
    <property type="entry name" value="BETA-MANNOSIDASE"/>
    <property type="match status" value="1"/>
</dbReference>
<gene>
    <name evidence="10" type="ORF">DYU05_01870</name>
</gene>
<evidence type="ECO:0000313" key="10">
    <source>
        <dbReference type="EMBL" id="RFZ84396.1"/>
    </source>
</evidence>
<name>A0A3E2NTR3_9SPHI</name>
<dbReference type="Pfam" id="PF02837">
    <property type="entry name" value="Glyco_hydro_2_N"/>
    <property type="match status" value="1"/>
</dbReference>
<evidence type="ECO:0000256" key="2">
    <source>
        <dbReference type="ARBA" id="ARBA00022801"/>
    </source>
</evidence>
<feature type="domain" description="Glycoside hydrolase family 2 catalytic" evidence="6">
    <location>
        <begin position="293"/>
        <end position="486"/>
    </location>
</feature>
<dbReference type="InterPro" id="IPR051913">
    <property type="entry name" value="GH2_Domain-Containing"/>
</dbReference>
<evidence type="ECO:0000256" key="3">
    <source>
        <dbReference type="ARBA" id="ARBA00023295"/>
    </source>
</evidence>
<accession>A0A3E2NTR3</accession>
<keyword evidence="2" id="KW-0378">Hydrolase</keyword>
<evidence type="ECO:0000259" key="7">
    <source>
        <dbReference type="Pfam" id="PF02837"/>
    </source>
</evidence>
<feature type="signal peptide" evidence="4">
    <location>
        <begin position="1"/>
        <end position="22"/>
    </location>
</feature>
<dbReference type="Pfam" id="PF00703">
    <property type="entry name" value="Glyco_hydro_2"/>
    <property type="match status" value="1"/>
</dbReference>
<keyword evidence="4" id="KW-0732">Signal</keyword>
<evidence type="ECO:0000256" key="1">
    <source>
        <dbReference type="ARBA" id="ARBA00007401"/>
    </source>
</evidence>
<feature type="domain" description="DUF4982" evidence="8">
    <location>
        <begin position="627"/>
        <end position="681"/>
    </location>
</feature>
<comment type="similarity">
    <text evidence="1">Belongs to the glycosyl hydrolase 2 family.</text>
</comment>